<dbReference type="Proteomes" id="UP001212160">
    <property type="component" value="Unassembled WGS sequence"/>
</dbReference>
<reference evidence="2" key="1">
    <citation type="submission" date="2023-01" db="EMBL/GenBank/DDBJ databases">
        <title>Human gut microbiome strain richness.</title>
        <authorList>
            <person name="Chen-Liaw A."/>
        </authorList>
    </citation>
    <scope>NUCLEOTIDE SEQUENCE</scope>
    <source>
        <strain evidence="2">RTP21484st1_H11_RTP21484_190118</strain>
    </source>
</reference>
<dbReference type="AlphaFoldDB" id="A0AAW6DCB2"/>
<accession>A0AAW6DCB2</accession>
<dbReference type="InterPro" id="IPR043743">
    <property type="entry name" value="DUF5688"/>
</dbReference>
<name>A0AAW6DCB2_MEDGN</name>
<dbReference type="Pfam" id="PF18941">
    <property type="entry name" value="DUF5688"/>
    <property type="match status" value="1"/>
</dbReference>
<protein>
    <submittedName>
        <fullName evidence="2">DUF5688 family protein</fullName>
    </submittedName>
</protein>
<feature type="region of interest" description="Disordered" evidence="1">
    <location>
        <begin position="325"/>
        <end position="352"/>
    </location>
</feature>
<evidence type="ECO:0000256" key="1">
    <source>
        <dbReference type="SAM" id="MobiDB-lite"/>
    </source>
</evidence>
<evidence type="ECO:0000313" key="3">
    <source>
        <dbReference type="Proteomes" id="UP001212160"/>
    </source>
</evidence>
<comment type="caution">
    <text evidence="2">The sequence shown here is derived from an EMBL/GenBank/DDBJ whole genome shotgun (WGS) entry which is preliminary data.</text>
</comment>
<organism evidence="2 3">
    <name type="scientific">Mediterraneibacter gnavus</name>
    <name type="common">Ruminococcus gnavus</name>
    <dbReference type="NCBI Taxonomy" id="33038"/>
    <lineage>
        <taxon>Bacteria</taxon>
        <taxon>Bacillati</taxon>
        <taxon>Bacillota</taxon>
        <taxon>Clostridia</taxon>
        <taxon>Lachnospirales</taxon>
        <taxon>Lachnospiraceae</taxon>
        <taxon>Mediterraneibacter</taxon>
    </lineage>
</organism>
<sequence length="352" mass="40793">MNREEFFKYVEQNIKSHLPMEYQDADIRLVSVTKTNLGEVHGINLSWKGENVAPTFYLDSLYESYARDGEDIFPIMEHVADMIVRERDRVMPMDVKSTVHSLENYEFAKQNLAMRICDFESNQEYLQDHVYTRKNDFAVTYHVKVAEMEDGTFTAPVTTRMLENWGKTAEELHQDALQAQIPENKPTLRMVEDIVMKSMGMRLDEPRNYLQEEKLPEPSESEIQLLVLTNETTLNGAAMIMHQDVLDKIGELLGQDYYVLPSSLHEVLITIAEEKDVRTLQEMVHEINETQVDAEDLLSDKVQFYDTTTHVLENAIERMERLETLQKEQEKQAGVKATSYPKKTTPELSPSF</sequence>
<dbReference type="EMBL" id="JAQMLA010000025">
    <property type="protein sequence ID" value="MDB8686960.1"/>
    <property type="molecule type" value="Genomic_DNA"/>
</dbReference>
<proteinExistence type="predicted"/>
<gene>
    <name evidence="2" type="ORF">PNW85_09760</name>
</gene>
<evidence type="ECO:0000313" key="2">
    <source>
        <dbReference type="EMBL" id="MDB8686960.1"/>
    </source>
</evidence>
<dbReference type="RefSeq" id="WP_272107876.1">
    <property type="nucleotide sequence ID" value="NZ_DAWDPA010000021.1"/>
</dbReference>